<dbReference type="EMBL" id="CP093326">
    <property type="protein sequence ID" value="UNK45663.1"/>
    <property type="molecule type" value="Genomic_DNA"/>
</dbReference>
<keyword evidence="2" id="KW-1185">Reference proteome</keyword>
<reference evidence="1 2" key="1">
    <citation type="submission" date="2022-03" db="EMBL/GenBank/DDBJ databases">
        <title>Isotopic signatures of nitrous oxide derived from detoxification processes.</title>
        <authorList>
            <person name="Behrendt U."/>
            <person name="Buchen C."/>
            <person name="Well R."/>
            <person name="Ulrich A."/>
            <person name="Rohe L."/>
            <person name="Kolb S."/>
            <person name="Schloter M."/>
            <person name="Horn M.A."/>
            <person name="Augustin J."/>
        </authorList>
    </citation>
    <scope>NUCLEOTIDE SEQUENCE [LARGE SCALE GENOMIC DNA]</scope>
    <source>
        <strain evidence="1 2">S4-C24</strain>
    </source>
</reference>
<proteinExistence type="predicted"/>
<sequence length="193" mass="21879">MYALVLRHLTTDDSHFLTPATRFAFLIQLPVTEAEFRRSASRNRKLLTAFHIGVAKHEDLAISLVDDIEKRCEALNLKSNTEFMMANSQGVTYILPAMGHSSPYKGRFAKATDLLAIATYCQELLLDKEDLESAAPALWQKLVLISRRWISFAGNTLHSSVSNRVLWEVFVESYHLDSLIQELVILNKMDDPV</sequence>
<organism evidence="1 2">
    <name type="scientific">Arthrobacter sulfonylureivorans</name>
    <dbReference type="NCBI Taxonomy" id="2486855"/>
    <lineage>
        <taxon>Bacteria</taxon>
        <taxon>Bacillati</taxon>
        <taxon>Actinomycetota</taxon>
        <taxon>Actinomycetes</taxon>
        <taxon>Micrococcales</taxon>
        <taxon>Micrococcaceae</taxon>
        <taxon>Arthrobacter</taxon>
    </lineage>
</organism>
<name>A0ABY3W956_9MICC</name>
<protein>
    <submittedName>
        <fullName evidence="1">Uncharacterized protein</fullName>
    </submittedName>
</protein>
<gene>
    <name evidence="1" type="ORF">MNQ99_17380</name>
</gene>
<dbReference type="RefSeq" id="WP_241913854.1">
    <property type="nucleotide sequence ID" value="NZ_CP093326.1"/>
</dbReference>
<evidence type="ECO:0000313" key="1">
    <source>
        <dbReference type="EMBL" id="UNK45663.1"/>
    </source>
</evidence>
<evidence type="ECO:0000313" key="2">
    <source>
        <dbReference type="Proteomes" id="UP000829069"/>
    </source>
</evidence>
<accession>A0ABY3W956</accession>
<dbReference type="Proteomes" id="UP000829069">
    <property type="component" value="Chromosome"/>
</dbReference>